<evidence type="ECO:0000313" key="1">
    <source>
        <dbReference type="EMBL" id="SFB02856.1"/>
    </source>
</evidence>
<keyword evidence="2" id="KW-1185">Reference proteome</keyword>
<dbReference type="Proteomes" id="UP000198619">
    <property type="component" value="Unassembled WGS sequence"/>
</dbReference>
<evidence type="ECO:0000313" key="2">
    <source>
        <dbReference type="Proteomes" id="UP000198619"/>
    </source>
</evidence>
<accession>A0A1I0XQX2</accession>
<dbReference type="AlphaFoldDB" id="A0A1I0XQX2"/>
<name>A0A1I0XQX2_9CLOT</name>
<dbReference type="EMBL" id="FOKI01000009">
    <property type="protein sequence ID" value="SFB02856.1"/>
    <property type="molecule type" value="Genomic_DNA"/>
</dbReference>
<organism evidence="1 2">
    <name type="scientific">Clostridium frigidicarnis</name>
    <dbReference type="NCBI Taxonomy" id="84698"/>
    <lineage>
        <taxon>Bacteria</taxon>
        <taxon>Bacillati</taxon>
        <taxon>Bacillota</taxon>
        <taxon>Clostridia</taxon>
        <taxon>Eubacteriales</taxon>
        <taxon>Clostridiaceae</taxon>
        <taxon>Clostridium</taxon>
    </lineage>
</organism>
<dbReference type="STRING" id="84698.SAMN04488528_100959"/>
<protein>
    <submittedName>
        <fullName evidence="1">Uncharacterized protein</fullName>
    </submittedName>
</protein>
<sequence length="73" mass="8097">MGCKKMIEIKIEGEEISEKKISGNAGAILSELACIVDMVLEDVVAATNNEKTKGEIMEFVNKALKNCWEHENK</sequence>
<reference evidence="1 2" key="1">
    <citation type="submission" date="2016-10" db="EMBL/GenBank/DDBJ databases">
        <authorList>
            <person name="de Groot N.N."/>
        </authorList>
    </citation>
    <scope>NUCLEOTIDE SEQUENCE [LARGE SCALE GENOMIC DNA]</scope>
    <source>
        <strain evidence="1 2">DSM 12271</strain>
    </source>
</reference>
<gene>
    <name evidence="1" type="ORF">SAMN04488528_100959</name>
</gene>
<proteinExistence type="predicted"/>